<dbReference type="AlphaFoldDB" id="A0A7S2GAE8"/>
<dbReference type="CDD" id="cd14726">
    <property type="entry name" value="TraB_PrgY-like"/>
    <property type="match status" value="1"/>
</dbReference>
<organism evidence="2">
    <name type="scientific">Florenciella parvula</name>
    <dbReference type="NCBI Taxonomy" id="236787"/>
    <lineage>
        <taxon>Eukaryota</taxon>
        <taxon>Sar</taxon>
        <taxon>Stramenopiles</taxon>
        <taxon>Ochrophyta</taxon>
        <taxon>Dictyochophyceae</taxon>
        <taxon>Florenciellales</taxon>
        <taxon>Florenciella</taxon>
    </lineage>
</organism>
<protein>
    <recommendedName>
        <fullName evidence="3">TraB domain-containing protein</fullName>
    </recommendedName>
</protein>
<accession>A0A7S2GAE8</accession>
<evidence type="ECO:0000313" key="2">
    <source>
        <dbReference type="EMBL" id="CAD9439352.1"/>
    </source>
</evidence>
<sequence>MAVRGAASRCLQTAPRPVARADLSSTPTVARPGVVSLLRRSEGDVFLVGTAHVSEKSGFLVRSVIDATNPRAVMVELCSERAVALKAQRSQERSSSGGGASSATGSPWEQMTRHYAADMAAGLEHAEAHGAVVVLGDRRQSETKRLAQDALARMGGLQGLMTNPAIQDGRVVAPLMSTWGRVMARLPREFAADPMSLMAGGMAGGGGGNTAEKLTQIFAEVLKDRALVREMVDIVGMVTPDLLEALLHSRDDFMFKKMNGELLASSNGGASVVVVGLAHMDGLEERWADKYGPGAVTSGLDVGGIFGS</sequence>
<evidence type="ECO:0000256" key="1">
    <source>
        <dbReference type="SAM" id="MobiDB-lite"/>
    </source>
</evidence>
<gene>
    <name evidence="2" type="ORF">FPAR1323_LOCUS14352</name>
</gene>
<proteinExistence type="predicted"/>
<dbReference type="PANTHER" id="PTHR21530:SF7">
    <property type="entry name" value="TRAB DOMAIN-CONTAINING PROTEIN"/>
    <property type="match status" value="1"/>
</dbReference>
<evidence type="ECO:0008006" key="3">
    <source>
        <dbReference type="Google" id="ProtNLM"/>
    </source>
</evidence>
<dbReference type="EMBL" id="HBGT01027596">
    <property type="protein sequence ID" value="CAD9439352.1"/>
    <property type="molecule type" value="Transcribed_RNA"/>
</dbReference>
<reference evidence="2" key="1">
    <citation type="submission" date="2021-01" db="EMBL/GenBank/DDBJ databases">
        <authorList>
            <person name="Corre E."/>
            <person name="Pelletier E."/>
            <person name="Niang G."/>
            <person name="Scheremetjew M."/>
            <person name="Finn R."/>
            <person name="Kale V."/>
            <person name="Holt S."/>
            <person name="Cochrane G."/>
            <person name="Meng A."/>
            <person name="Brown T."/>
            <person name="Cohen L."/>
        </authorList>
    </citation>
    <scope>NUCLEOTIDE SEQUENCE</scope>
    <source>
        <strain evidence="2">RCC1693</strain>
    </source>
</reference>
<feature type="region of interest" description="Disordered" evidence="1">
    <location>
        <begin position="88"/>
        <end position="107"/>
    </location>
</feature>
<name>A0A7S2GAE8_9STRA</name>
<dbReference type="PANTHER" id="PTHR21530">
    <property type="entry name" value="PHEROMONE SHUTDOWN PROTEIN"/>
    <property type="match status" value="1"/>
</dbReference>
<dbReference type="InterPro" id="IPR046345">
    <property type="entry name" value="TraB_PrgY-like"/>
</dbReference>